<evidence type="ECO:0000256" key="4">
    <source>
        <dbReference type="SAM" id="MobiDB-lite"/>
    </source>
</evidence>
<evidence type="ECO:0000256" key="3">
    <source>
        <dbReference type="PROSITE-ProRule" id="PRU00267"/>
    </source>
</evidence>
<feature type="domain" description="HMG box" evidence="5">
    <location>
        <begin position="153"/>
        <end position="221"/>
    </location>
</feature>
<organism evidence="6 7">
    <name type="scientific">Diatrype stigma</name>
    <dbReference type="NCBI Taxonomy" id="117547"/>
    <lineage>
        <taxon>Eukaryota</taxon>
        <taxon>Fungi</taxon>
        <taxon>Dikarya</taxon>
        <taxon>Ascomycota</taxon>
        <taxon>Pezizomycotina</taxon>
        <taxon>Sordariomycetes</taxon>
        <taxon>Xylariomycetidae</taxon>
        <taxon>Xylariales</taxon>
        <taxon>Diatrypaceae</taxon>
        <taxon>Diatrype</taxon>
    </lineage>
</organism>
<feature type="DNA-binding region" description="HMG box" evidence="3">
    <location>
        <begin position="153"/>
        <end position="221"/>
    </location>
</feature>
<proteinExistence type="predicted"/>
<keyword evidence="7" id="KW-1185">Reference proteome</keyword>
<gene>
    <name evidence="6" type="ORF">SLS62_003359</name>
</gene>
<accession>A0AAN9UW48</accession>
<dbReference type="GO" id="GO:0000978">
    <property type="term" value="F:RNA polymerase II cis-regulatory region sequence-specific DNA binding"/>
    <property type="evidence" value="ECO:0007669"/>
    <property type="project" value="TreeGrafter"/>
</dbReference>
<dbReference type="GO" id="GO:0030154">
    <property type="term" value="P:cell differentiation"/>
    <property type="evidence" value="ECO:0007669"/>
    <property type="project" value="TreeGrafter"/>
</dbReference>
<keyword evidence="1 3" id="KW-0238">DNA-binding</keyword>
<dbReference type="Pfam" id="PF00505">
    <property type="entry name" value="HMG_box"/>
    <property type="match status" value="1"/>
</dbReference>
<dbReference type="SMART" id="SM00398">
    <property type="entry name" value="HMG"/>
    <property type="match status" value="1"/>
</dbReference>
<dbReference type="EMBL" id="JAKJXP020000019">
    <property type="protein sequence ID" value="KAK7754576.1"/>
    <property type="molecule type" value="Genomic_DNA"/>
</dbReference>
<protein>
    <recommendedName>
        <fullName evidence="5">HMG box domain-containing protein</fullName>
    </recommendedName>
</protein>
<dbReference type="GO" id="GO:0000122">
    <property type="term" value="P:negative regulation of transcription by RNA polymerase II"/>
    <property type="evidence" value="ECO:0007669"/>
    <property type="project" value="TreeGrafter"/>
</dbReference>
<dbReference type="AlphaFoldDB" id="A0AAN9UW48"/>
<comment type="caution">
    <text evidence="6">The sequence shown here is derived from an EMBL/GenBank/DDBJ whole genome shotgun (WGS) entry which is preliminary data.</text>
</comment>
<feature type="compositionally biased region" description="Low complexity" evidence="4">
    <location>
        <begin position="241"/>
        <end position="268"/>
    </location>
</feature>
<dbReference type="PANTHER" id="PTHR10270">
    <property type="entry name" value="SOX TRANSCRIPTION FACTOR"/>
    <property type="match status" value="1"/>
</dbReference>
<dbReference type="GO" id="GO:0001228">
    <property type="term" value="F:DNA-binding transcription activator activity, RNA polymerase II-specific"/>
    <property type="evidence" value="ECO:0007669"/>
    <property type="project" value="TreeGrafter"/>
</dbReference>
<feature type="compositionally biased region" description="Basic and acidic residues" evidence="4">
    <location>
        <begin position="139"/>
        <end position="148"/>
    </location>
</feature>
<dbReference type="CDD" id="cd01389">
    <property type="entry name" value="HMG-box_ROX1-like"/>
    <property type="match status" value="1"/>
</dbReference>
<dbReference type="PROSITE" id="PS50118">
    <property type="entry name" value="HMG_BOX_2"/>
    <property type="match status" value="1"/>
</dbReference>
<reference evidence="6 7" key="1">
    <citation type="submission" date="2024-02" db="EMBL/GenBank/DDBJ databases">
        <title>De novo assembly and annotation of 12 fungi associated with fruit tree decline syndrome in Ontario, Canada.</title>
        <authorList>
            <person name="Sulman M."/>
            <person name="Ellouze W."/>
            <person name="Ilyukhin E."/>
        </authorList>
    </citation>
    <scope>NUCLEOTIDE SEQUENCE [LARGE SCALE GENOMIC DNA]</scope>
    <source>
        <strain evidence="6 7">M11/M66-122</strain>
    </source>
</reference>
<dbReference type="Proteomes" id="UP001320420">
    <property type="component" value="Unassembled WGS sequence"/>
</dbReference>
<evidence type="ECO:0000259" key="5">
    <source>
        <dbReference type="PROSITE" id="PS50118"/>
    </source>
</evidence>
<evidence type="ECO:0000313" key="7">
    <source>
        <dbReference type="Proteomes" id="UP001320420"/>
    </source>
</evidence>
<feature type="compositionally biased region" description="Basic and acidic residues" evidence="4">
    <location>
        <begin position="220"/>
        <end position="240"/>
    </location>
</feature>
<dbReference type="GO" id="GO:0005634">
    <property type="term" value="C:nucleus"/>
    <property type="evidence" value="ECO:0007669"/>
    <property type="project" value="UniProtKB-UniRule"/>
</dbReference>
<dbReference type="Gene3D" id="1.10.30.10">
    <property type="entry name" value="High mobility group box domain"/>
    <property type="match status" value="1"/>
</dbReference>
<feature type="region of interest" description="Disordered" evidence="4">
    <location>
        <begin position="101"/>
        <end position="152"/>
    </location>
</feature>
<evidence type="ECO:0000256" key="1">
    <source>
        <dbReference type="ARBA" id="ARBA00023125"/>
    </source>
</evidence>
<evidence type="ECO:0000256" key="2">
    <source>
        <dbReference type="ARBA" id="ARBA00023163"/>
    </source>
</evidence>
<sequence>MNALLDVKADHGSIGDIAGHWNVLSIQVSQFNRIISIPSVWYESWTPIERVTIQTLMTGIVEEKVNYATPSGVRDRVYLGTHAEFAKAGIMLYSVPDQEPSMMLPEDPQVPKNDAANTATLGNKPEAGTPFNHSGKASSPKEKKRSKEPASGIRRSRNAFLVYRNAVEAALMIEMPELSFIQRSKELGRRWKRLSGAQQAPFRRQAAEEKRLHKIAHPNYKYEPRNPSEIKRRNGKKDAQAAETPATTAVPDAAPVATPAASPVSSSVAGLEVDPEYDGHENQFSFNHINGNHGAGAAAPVAAPDIDDADIELLLKFIHEGDGAGVTAPVATSENNGNENHFSFDLNNRDNGAGAAAPVVAPNHGLENQLFLNPSNRNSGEFNLDQNTVDHTGGIDYWGVGDGYGY</sequence>
<feature type="region of interest" description="Disordered" evidence="4">
    <location>
        <begin position="220"/>
        <end position="268"/>
    </location>
</feature>
<keyword evidence="2" id="KW-0804">Transcription</keyword>
<dbReference type="PANTHER" id="PTHR10270:SF161">
    <property type="entry name" value="SEX-DETERMINING REGION Y PROTEIN"/>
    <property type="match status" value="1"/>
</dbReference>
<evidence type="ECO:0000313" key="6">
    <source>
        <dbReference type="EMBL" id="KAK7754576.1"/>
    </source>
</evidence>
<dbReference type="InterPro" id="IPR009071">
    <property type="entry name" value="HMG_box_dom"/>
</dbReference>
<dbReference type="InterPro" id="IPR050140">
    <property type="entry name" value="SRY-related_HMG-box_TF-like"/>
</dbReference>
<dbReference type="SUPFAM" id="SSF47095">
    <property type="entry name" value="HMG-box"/>
    <property type="match status" value="1"/>
</dbReference>
<keyword evidence="3" id="KW-0539">Nucleus</keyword>
<dbReference type="InterPro" id="IPR036910">
    <property type="entry name" value="HMG_box_dom_sf"/>
</dbReference>
<name>A0AAN9UW48_9PEZI</name>